<dbReference type="InterPro" id="IPR036259">
    <property type="entry name" value="MFS_trans_sf"/>
</dbReference>
<dbReference type="Gene3D" id="1.20.1720.10">
    <property type="entry name" value="Multidrug resistance protein D"/>
    <property type="match status" value="1"/>
</dbReference>
<evidence type="ECO:0000313" key="7">
    <source>
        <dbReference type="EMBL" id="MFB9838681.1"/>
    </source>
</evidence>
<dbReference type="PANTHER" id="PTHR42718">
    <property type="entry name" value="MAJOR FACILITATOR SUPERFAMILY MULTIDRUG TRANSPORTER MFSC"/>
    <property type="match status" value="1"/>
</dbReference>
<evidence type="ECO:0000259" key="6">
    <source>
        <dbReference type="PROSITE" id="PS50850"/>
    </source>
</evidence>
<comment type="caution">
    <text evidence="7">The sequence shown here is derived from an EMBL/GenBank/DDBJ whole genome shotgun (WGS) entry which is preliminary data.</text>
</comment>
<keyword evidence="3 5" id="KW-1133">Transmembrane helix</keyword>
<feature type="domain" description="Major facilitator superfamily (MFS) profile" evidence="6">
    <location>
        <begin position="16"/>
        <end position="95"/>
    </location>
</feature>
<proteinExistence type="predicted"/>
<evidence type="ECO:0000313" key="8">
    <source>
        <dbReference type="Proteomes" id="UP001589627"/>
    </source>
</evidence>
<gene>
    <name evidence="7" type="ORF">ACFFNX_41690</name>
</gene>
<accession>A0ABV5YVZ4</accession>
<name>A0ABV5YVZ4_9ACTN</name>
<sequence>MAATVARAGGSVRSGTLTVVAVATTLALMNYNATFSTLPAMARDLRAGTGGQTWILGAISLGTAMLLLAAGRLADDHGRRRVFAAGSAGLAVATV</sequence>
<dbReference type="SUPFAM" id="SSF103473">
    <property type="entry name" value="MFS general substrate transporter"/>
    <property type="match status" value="1"/>
</dbReference>
<feature type="transmembrane region" description="Helical" evidence="5">
    <location>
        <begin position="12"/>
        <end position="31"/>
    </location>
</feature>
<dbReference type="InterPro" id="IPR011701">
    <property type="entry name" value="MFS"/>
</dbReference>
<dbReference type="RefSeq" id="WP_378211725.1">
    <property type="nucleotide sequence ID" value="NZ_JBHLZP010000557.1"/>
</dbReference>
<evidence type="ECO:0000256" key="1">
    <source>
        <dbReference type="ARBA" id="ARBA00004651"/>
    </source>
</evidence>
<keyword evidence="8" id="KW-1185">Reference proteome</keyword>
<keyword evidence="2 5" id="KW-0812">Transmembrane</keyword>
<keyword evidence="4 5" id="KW-0472">Membrane</keyword>
<reference evidence="7 8" key="1">
    <citation type="submission" date="2024-09" db="EMBL/GenBank/DDBJ databases">
        <authorList>
            <person name="Sun Q."/>
            <person name="Mori K."/>
        </authorList>
    </citation>
    <scope>NUCLEOTIDE SEQUENCE [LARGE SCALE GENOMIC DNA]</scope>
    <source>
        <strain evidence="7 8">TBRC 0563</strain>
    </source>
</reference>
<dbReference type="EMBL" id="JBHLZP010000557">
    <property type="protein sequence ID" value="MFB9838681.1"/>
    <property type="molecule type" value="Genomic_DNA"/>
</dbReference>
<evidence type="ECO:0000256" key="4">
    <source>
        <dbReference type="ARBA" id="ARBA00023136"/>
    </source>
</evidence>
<comment type="subcellular location">
    <subcellularLocation>
        <location evidence="1">Cell membrane</location>
        <topology evidence="1">Multi-pass membrane protein</topology>
    </subcellularLocation>
</comment>
<evidence type="ECO:0000256" key="2">
    <source>
        <dbReference type="ARBA" id="ARBA00022692"/>
    </source>
</evidence>
<evidence type="ECO:0000256" key="5">
    <source>
        <dbReference type="SAM" id="Phobius"/>
    </source>
</evidence>
<dbReference type="PROSITE" id="PS50850">
    <property type="entry name" value="MFS"/>
    <property type="match status" value="1"/>
</dbReference>
<dbReference type="Proteomes" id="UP001589627">
    <property type="component" value="Unassembled WGS sequence"/>
</dbReference>
<dbReference type="Pfam" id="PF07690">
    <property type="entry name" value="MFS_1"/>
    <property type="match status" value="1"/>
</dbReference>
<evidence type="ECO:0000256" key="3">
    <source>
        <dbReference type="ARBA" id="ARBA00022989"/>
    </source>
</evidence>
<organism evidence="7 8">
    <name type="scientific">Actinoallomurus acaciae</name>
    <dbReference type="NCBI Taxonomy" id="502577"/>
    <lineage>
        <taxon>Bacteria</taxon>
        <taxon>Bacillati</taxon>
        <taxon>Actinomycetota</taxon>
        <taxon>Actinomycetes</taxon>
        <taxon>Streptosporangiales</taxon>
        <taxon>Thermomonosporaceae</taxon>
        <taxon>Actinoallomurus</taxon>
    </lineage>
</organism>
<protein>
    <submittedName>
        <fullName evidence="7">MFS transporter</fullName>
    </submittedName>
</protein>
<dbReference type="InterPro" id="IPR020846">
    <property type="entry name" value="MFS_dom"/>
</dbReference>
<feature type="transmembrane region" description="Helical" evidence="5">
    <location>
        <begin position="51"/>
        <end position="71"/>
    </location>
</feature>
<dbReference type="PANTHER" id="PTHR42718:SF49">
    <property type="entry name" value="EXPORT PROTEIN"/>
    <property type="match status" value="1"/>
</dbReference>
<feature type="non-terminal residue" evidence="7">
    <location>
        <position position="95"/>
    </location>
</feature>